<comment type="caution">
    <text evidence="1">The sequence shown here is derived from an EMBL/GenBank/DDBJ whole genome shotgun (WGS) entry which is preliminary data.</text>
</comment>
<evidence type="ECO:0000313" key="1">
    <source>
        <dbReference type="EMBL" id="KKN92396.1"/>
    </source>
</evidence>
<organism evidence="1">
    <name type="scientific">marine sediment metagenome</name>
    <dbReference type="NCBI Taxonomy" id="412755"/>
    <lineage>
        <taxon>unclassified sequences</taxon>
        <taxon>metagenomes</taxon>
        <taxon>ecological metagenomes</taxon>
    </lineage>
</organism>
<accession>A0A0F9X0X1</accession>
<dbReference type="EMBL" id="LAZR01000095">
    <property type="protein sequence ID" value="KKN92396.1"/>
    <property type="molecule type" value="Genomic_DNA"/>
</dbReference>
<protein>
    <submittedName>
        <fullName evidence="1">Uncharacterized protein</fullName>
    </submittedName>
</protein>
<sequence>MALLYPSKQIAIDLQNGTSLVVTKVTAITVADDFIELPTFVDAVNLNPAKDTSDPTFYLAGGDRCVGWNAATVGTEYTVVSKHSGIVNFAPGGATADEPK</sequence>
<gene>
    <name evidence="1" type="ORF">LCGC14_0208870</name>
</gene>
<proteinExistence type="predicted"/>
<reference evidence="1" key="1">
    <citation type="journal article" date="2015" name="Nature">
        <title>Complex archaea that bridge the gap between prokaryotes and eukaryotes.</title>
        <authorList>
            <person name="Spang A."/>
            <person name="Saw J.H."/>
            <person name="Jorgensen S.L."/>
            <person name="Zaremba-Niedzwiedzka K."/>
            <person name="Martijn J."/>
            <person name="Lind A.E."/>
            <person name="van Eijk R."/>
            <person name="Schleper C."/>
            <person name="Guy L."/>
            <person name="Ettema T.J."/>
        </authorList>
    </citation>
    <scope>NUCLEOTIDE SEQUENCE</scope>
</reference>
<name>A0A0F9X0X1_9ZZZZ</name>
<dbReference type="AlphaFoldDB" id="A0A0F9X0X1"/>